<protein>
    <recommendedName>
        <fullName evidence="5">Ribosome maturation factor RimM</fullName>
    </recommendedName>
</protein>
<comment type="subcellular location">
    <subcellularLocation>
        <location evidence="5">Cytoplasm</location>
    </subcellularLocation>
</comment>
<dbReference type="Gene3D" id="2.30.30.240">
    <property type="entry name" value="PRC-barrel domain"/>
    <property type="match status" value="1"/>
</dbReference>
<dbReference type="PANTHER" id="PTHR33692:SF1">
    <property type="entry name" value="RIBOSOME MATURATION FACTOR RIMM"/>
    <property type="match status" value="1"/>
</dbReference>
<dbReference type="InterPro" id="IPR009000">
    <property type="entry name" value="Transl_B-barrel_sf"/>
</dbReference>
<feature type="domain" description="Ribosome maturation factor RimM PRC barrel" evidence="7">
    <location>
        <begin position="97"/>
        <end position="159"/>
    </location>
</feature>
<feature type="domain" description="RimM N-terminal" evidence="6">
    <location>
        <begin position="6"/>
        <end position="83"/>
    </location>
</feature>
<evidence type="ECO:0000259" key="7">
    <source>
        <dbReference type="Pfam" id="PF24986"/>
    </source>
</evidence>
<dbReference type="SUPFAM" id="SSF50346">
    <property type="entry name" value="PRC-barrel domain"/>
    <property type="match status" value="1"/>
</dbReference>
<dbReference type="InterPro" id="IPR002676">
    <property type="entry name" value="RimM_N"/>
</dbReference>
<comment type="caution">
    <text evidence="8">The sequence shown here is derived from an EMBL/GenBank/DDBJ whole genome shotgun (WGS) entry which is preliminary data.</text>
</comment>
<reference evidence="8" key="1">
    <citation type="submission" date="2020-10" db="EMBL/GenBank/DDBJ databases">
        <authorList>
            <person name="Gilroy R."/>
        </authorList>
    </citation>
    <scope>NUCLEOTIDE SEQUENCE</scope>
    <source>
        <strain evidence="8">10406</strain>
    </source>
</reference>
<reference evidence="8" key="2">
    <citation type="journal article" date="2021" name="PeerJ">
        <title>Extensive microbial diversity within the chicken gut microbiome revealed by metagenomics and culture.</title>
        <authorList>
            <person name="Gilroy R."/>
            <person name="Ravi A."/>
            <person name="Getino M."/>
            <person name="Pursley I."/>
            <person name="Horton D.L."/>
            <person name="Alikhan N.F."/>
            <person name="Baker D."/>
            <person name="Gharbi K."/>
            <person name="Hall N."/>
            <person name="Watson M."/>
            <person name="Adriaenssens E.M."/>
            <person name="Foster-Nyarko E."/>
            <person name="Jarju S."/>
            <person name="Secka A."/>
            <person name="Antonio M."/>
            <person name="Oren A."/>
            <person name="Chaudhuri R.R."/>
            <person name="La Ragione R."/>
            <person name="Hildebrand F."/>
            <person name="Pallen M.J."/>
        </authorList>
    </citation>
    <scope>NUCLEOTIDE SEQUENCE</scope>
    <source>
        <strain evidence="8">10406</strain>
    </source>
</reference>
<keyword evidence="3 5" id="KW-0698">rRNA processing</keyword>
<dbReference type="HAMAP" id="MF_00014">
    <property type="entry name" value="Ribosome_mat_RimM"/>
    <property type="match status" value="1"/>
</dbReference>
<dbReference type="GO" id="GO:0005840">
    <property type="term" value="C:ribosome"/>
    <property type="evidence" value="ECO:0007669"/>
    <property type="project" value="InterPro"/>
</dbReference>
<evidence type="ECO:0000313" key="9">
    <source>
        <dbReference type="Proteomes" id="UP000886857"/>
    </source>
</evidence>
<keyword evidence="2 5" id="KW-0690">Ribosome biogenesis</keyword>
<dbReference type="GO" id="GO:0043022">
    <property type="term" value="F:ribosome binding"/>
    <property type="evidence" value="ECO:0007669"/>
    <property type="project" value="InterPro"/>
</dbReference>
<evidence type="ECO:0000256" key="3">
    <source>
        <dbReference type="ARBA" id="ARBA00022552"/>
    </source>
</evidence>
<evidence type="ECO:0000259" key="6">
    <source>
        <dbReference type="Pfam" id="PF01782"/>
    </source>
</evidence>
<dbReference type="InterPro" id="IPR011033">
    <property type="entry name" value="PRC_barrel-like_sf"/>
</dbReference>
<dbReference type="GO" id="GO:0005737">
    <property type="term" value="C:cytoplasm"/>
    <property type="evidence" value="ECO:0007669"/>
    <property type="project" value="UniProtKB-SubCell"/>
</dbReference>
<dbReference type="Pfam" id="PF24986">
    <property type="entry name" value="PRC_RimM"/>
    <property type="match status" value="1"/>
</dbReference>
<dbReference type="InterPro" id="IPR011961">
    <property type="entry name" value="RimM"/>
</dbReference>
<dbReference type="PANTHER" id="PTHR33692">
    <property type="entry name" value="RIBOSOME MATURATION FACTOR RIMM"/>
    <property type="match status" value="1"/>
</dbReference>
<comment type="domain">
    <text evidence="5">The PRC barrel domain binds ribosomal protein uS19.</text>
</comment>
<dbReference type="InterPro" id="IPR036976">
    <property type="entry name" value="RimM_N_sf"/>
</dbReference>
<dbReference type="AlphaFoldDB" id="A0A9D1SVJ7"/>
<organism evidence="8 9">
    <name type="scientific">Candidatus Limadaptatus stercoripullorum</name>
    <dbReference type="NCBI Taxonomy" id="2840846"/>
    <lineage>
        <taxon>Bacteria</taxon>
        <taxon>Bacillati</taxon>
        <taxon>Bacillota</taxon>
        <taxon>Clostridia</taxon>
        <taxon>Eubacteriales</taxon>
        <taxon>Candidatus Limadaptatus</taxon>
    </lineage>
</organism>
<dbReference type="GO" id="GO:0006364">
    <property type="term" value="P:rRNA processing"/>
    <property type="evidence" value="ECO:0007669"/>
    <property type="project" value="UniProtKB-UniRule"/>
</dbReference>
<dbReference type="Proteomes" id="UP000886857">
    <property type="component" value="Unassembled WGS sequence"/>
</dbReference>
<evidence type="ECO:0000256" key="2">
    <source>
        <dbReference type="ARBA" id="ARBA00022517"/>
    </source>
</evidence>
<comment type="subunit">
    <text evidence="5">Binds ribosomal protein uS19.</text>
</comment>
<dbReference type="SUPFAM" id="SSF50447">
    <property type="entry name" value="Translation proteins"/>
    <property type="match status" value="1"/>
</dbReference>
<dbReference type="InterPro" id="IPR056792">
    <property type="entry name" value="PRC_RimM"/>
</dbReference>
<keyword evidence="4 5" id="KW-0143">Chaperone</keyword>
<gene>
    <name evidence="5 8" type="primary">rimM</name>
    <name evidence="8" type="ORF">IAC73_00445</name>
</gene>
<name>A0A9D1SVJ7_9FIRM</name>
<sequence>MKDRLTVGKVLRPRGLKGVVKIEAYSDDPSRWRAFRTLGIGGAFYEVEDVSTEGGFVYVKLRGVDDADAAEKLRGAAVTALRSELPPPPAGRYYIADLLGAEVYAGGDDIGELVDVLQYGSADVYVVRTEDGTVSFPALAATIREVDAEEGRIVLDDAMFARTAVYNK</sequence>
<dbReference type="NCBIfam" id="TIGR02273">
    <property type="entry name" value="16S_RimM"/>
    <property type="match status" value="1"/>
</dbReference>
<dbReference type="EMBL" id="DVOE01000005">
    <property type="protein sequence ID" value="HIU98299.1"/>
    <property type="molecule type" value="Genomic_DNA"/>
</dbReference>
<evidence type="ECO:0000256" key="4">
    <source>
        <dbReference type="ARBA" id="ARBA00023186"/>
    </source>
</evidence>
<evidence type="ECO:0000313" key="8">
    <source>
        <dbReference type="EMBL" id="HIU98299.1"/>
    </source>
</evidence>
<dbReference type="GO" id="GO:0042274">
    <property type="term" value="P:ribosomal small subunit biogenesis"/>
    <property type="evidence" value="ECO:0007669"/>
    <property type="project" value="UniProtKB-UniRule"/>
</dbReference>
<comment type="similarity">
    <text evidence="5">Belongs to the RimM family.</text>
</comment>
<evidence type="ECO:0000256" key="1">
    <source>
        <dbReference type="ARBA" id="ARBA00022490"/>
    </source>
</evidence>
<evidence type="ECO:0000256" key="5">
    <source>
        <dbReference type="HAMAP-Rule" id="MF_00014"/>
    </source>
</evidence>
<accession>A0A9D1SVJ7</accession>
<proteinExistence type="inferred from homology"/>
<keyword evidence="1 5" id="KW-0963">Cytoplasm</keyword>
<comment type="function">
    <text evidence="5">An accessory protein needed during the final step in the assembly of 30S ribosomal subunit, possibly for assembly of the head region. Essential for efficient processing of 16S rRNA. May be needed both before and after RbfA during the maturation of 16S rRNA. It has affinity for free ribosomal 30S subunits but not for 70S ribosomes.</text>
</comment>
<dbReference type="Gene3D" id="2.40.30.60">
    <property type="entry name" value="RimM"/>
    <property type="match status" value="1"/>
</dbReference>
<dbReference type="Pfam" id="PF01782">
    <property type="entry name" value="RimM"/>
    <property type="match status" value="1"/>
</dbReference>